<reference evidence="2" key="1">
    <citation type="submission" date="2015-09" db="EMBL/GenBank/DDBJ databases">
        <authorList>
            <consortium name="Pathogen Informatics"/>
        </authorList>
    </citation>
    <scope>NUCLEOTIDE SEQUENCE</scope>
    <source>
        <strain evidence="2">2789STDY5834896</strain>
    </source>
</reference>
<dbReference type="AlphaFoldDB" id="A0A1C6IBZ4"/>
<keyword evidence="1" id="KW-0472">Membrane</keyword>
<sequence length="131" mass="14380">MEDGDFAAAADYFERALDIEPFLASAYMGKLLAELKLCSEDALENSTEVLEQYNAYQKAVRFAREEQLECYGGYARAAAKNRAASAASYEPGKLTEAEVERRQATWSRWAMAVLLGAGLLVLLFAAAVAVR</sequence>
<keyword evidence="1" id="KW-0812">Transmembrane</keyword>
<gene>
    <name evidence="2" type="ORF">SAMEA3545359_01351</name>
</gene>
<name>A0A1C6IBZ4_9FIRM</name>
<dbReference type="EMBL" id="FMHG01000001">
    <property type="protein sequence ID" value="SCJ67100.1"/>
    <property type="molecule type" value="Genomic_DNA"/>
</dbReference>
<proteinExistence type="predicted"/>
<evidence type="ECO:0000256" key="1">
    <source>
        <dbReference type="SAM" id="Phobius"/>
    </source>
</evidence>
<organism evidence="2">
    <name type="scientific">uncultured Anaerotruncus sp</name>
    <dbReference type="NCBI Taxonomy" id="905011"/>
    <lineage>
        <taxon>Bacteria</taxon>
        <taxon>Bacillati</taxon>
        <taxon>Bacillota</taxon>
        <taxon>Clostridia</taxon>
        <taxon>Eubacteriales</taxon>
        <taxon>Oscillospiraceae</taxon>
        <taxon>Anaerotruncus</taxon>
        <taxon>environmental samples</taxon>
    </lineage>
</organism>
<keyword evidence="1" id="KW-1133">Transmembrane helix</keyword>
<protein>
    <submittedName>
        <fullName evidence="2">Uncharacterized protein</fullName>
    </submittedName>
</protein>
<accession>A0A1C6IBZ4</accession>
<feature type="transmembrane region" description="Helical" evidence="1">
    <location>
        <begin position="109"/>
        <end position="130"/>
    </location>
</feature>
<evidence type="ECO:0000313" key="2">
    <source>
        <dbReference type="EMBL" id="SCJ67100.1"/>
    </source>
</evidence>